<dbReference type="AlphaFoldDB" id="A0A0D0CI58"/>
<dbReference type="Proteomes" id="UP000053593">
    <property type="component" value="Unassembled WGS sequence"/>
</dbReference>
<accession>A0A0D0CI58</accession>
<organism evidence="2 3">
    <name type="scientific">Collybiopsis luxurians FD-317 M1</name>
    <dbReference type="NCBI Taxonomy" id="944289"/>
    <lineage>
        <taxon>Eukaryota</taxon>
        <taxon>Fungi</taxon>
        <taxon>Dikarya</taxon>
        <taxon>Basidiomycota</taxon>
        <taxon>Agaricomycotina</taxon>
        <taxon>Agaricomycetes</taxon>
        <taxon>Agaricomycetidae</taxon>
        <taxon>Agaricales</taxon>
        <taxon>Marasmiineae</taxon>
        <taxon>Omphalotaceae</taxon>
        <taxon>Collybiopsis</taxon>
        <taxon>Collybiopsis luxurians</taxon>
    </lineage>
</organism>
<proteinExistence type="predicted"/>
<reference evidence="2 3" key="1">
    <citation type="submission" date="2014-04" db="EMBL/GenBank/DDBJ databases">
        <title>Evolutionary Origins and Diversification of the Mycorrhizal Mutualists.</title>
        <authorList>
            <consortium name="DOE Joint Genome Institute"/>
            <consortium name="Mycorrhizal Genomics Consortium"/>
            <person name="Kohler A."/>
            <person name="Kuo A."/>
            <person name="Nagy L.G."/>
            <person name="Floudas D."/>
            <person name="Copeland A."/>
            <person name="Barry K.W."/>
            <person name="Cichocki N."/>
            <person name="Veneault-Fourrey C."/>
            <person name="LaButti K."/>
            <person name="Lindquist E.A."/>
            <person name="Lipzen A."/>
            <person name="Lundell T."/>
            <person name="Morin E."/>
            <person name="Murat C."/>
            <person name="Riley R."/>
            <person name="Ohm R."/>
            <person name="Sun H."/>
            <person name="Tunlid A."/>
            <person name="Henrissat B."/>
            <person name="Grigoriev I.V."/>
            <person name="Hibbett D.S."/>
            <person name="Martin F."/>
        </authorList>
    </citation>
    <scope>NUCLEOTIDE SEQUENCE [LARGE SCALE GENOMIC DNA]</scope>
    <source>
        <strain evidence="2 3">FD-317 M1</strain>
    </source>
</reference>
<dbReference type="HOGENOM" id="CLU_133951_1_0_1"/>
<dbReference type="OrthoDB" id="2686513at2759"/>
<evidence type="ECO:0000256" key="1">
    <source>
        <dbReference type="SAM" id="Phobius"/>
    </source>
</evidence>
<evidence type="ECO:0000313" key="2">
    <source>
        <dbReference type="EMBL" id="KIK54638.1"/>
    </source>
</evidence>
<feature type="transmembrane region" description="Helical" evidence="1">
    <location>
        <begin position="21"/>
        <end position="44"/>
    </location>
</feature>
<keyword evidence="1" id="KW-1133">Transmembrane helix</keyword>
<keyword evidence="1" id="KW-0472">Membrane</keyword>
<dbReference type="EMBL" id="KN834814">
    <property type="protein sequence ID" value="KIK54638.1"/>
    <property type="molecule type" value="Genomic_DNA"/>
</dbReference>
<name>A0A0D0CI58_9AGAR</name>
<keyword evidence="1" id="KW-0812">Transmembrane</keyword>
<feature type="transmembrane region" description="Helical" evidence="1">
    <location>
        <begin position="56"/>
        <end position="77"/>
    </location>
</feature>
<sequence>MILYRAYKTRHELRILRKFEISLLVIVLRDGTFYFGIMTFANAINISTFYYPLPYVRGSLSIFASSISVTMMSRLVFNLHEIADSGLYTSHISTIQFTATPSDSS</sequence>
<gene>
    <name evidence="2" type="ORF">GYMLUDRAFT_48552</name>
</gene>
<keyword evidence="3" id="KW-1185">Reference proteome</keyword>
<protein>
    <submittedName>
        <fullName evidence="2">Unplaced genomic scaffold GYMLUscaffold_66, whole genome shotgun sequence</fullName>
    </submittedName>
</protein>
<evidence type="ECO:0000313" key="3">
    <source>
        <dbReference type="Proteomes" id="UP000053593"/>
    </source>
</evidence>